<feature type="domain" description="7TM GPCR serpentine receptor class x (Srx)" evidence="3">
    <location>
        <begin position="4"/>
        <end position="74"/>
    </location>
</feature>
<sequence>MRDKTSNRHVGRKRQEEINFLKQACLQALIFALELVTYFLLKPMFQAYLMKFCMTTVAWNLVHSTDGFITIFFNKEFRTVIPCLKTPASIAPSGNRGQKDTGITPTTEQSPYNSGKPESENSG</sequence>
<feature type="compositionally biased region" description="Polar residues" evidence="1">
    <location>
        <begin position="101"/>
        <end position="113"/>
    </location>
</feature>
<dbReference type="InterPro" id="IPR019430">
    <property type="entry name" value="7TM_GPCR_serpentine_rcpt_Srx"/>
</dbReference>
<feature type="region of interest" description="Disordered" evidence="1">
    <location>
        <begin position="87"/>
        <end position="123"/>
    </location>
</feature>
<evidence type="ECO:0000256" key="2">
    <source>
        <dbReference type="SAM" id="Phobius"/>
    </source>
</evidence>
<dbReference type="PANTHER" id="PTHR23017:SF44">
    <property type="entry name" value="G-PROTEIN COUPLED RECEPTORS FAMILY 1 PROFILE DOMAIN-CONTAINING PROTEIN"/>
    <property type="match status" value="1"/>
</dbReference>
<keyword evidence="2" id="KW-0812">Transmembrane</keyword>
<feature type="transmembrane region" description="Helical" evidence="2">
    <location>
        <begin position="20"/>
        <end position="41"/>
    </location>
</feature>
<keyword evidence="2" id="KW-0472">Membrane</keyword>
<evidence type="ECO:0000259" key="3">
    <source>
        <dbReference type="Pfam" id="PF10328"/>
    </source>
</evidence>
<dbReference type="AlphaFoldDB" id="A0A2A2M108"/>
<reference evidence="4 5" key="1">
    <citation type="journal article" date="2017" name="Curr. Biol.">
        <title>Genome architecture and evolution of a unichromosomal asexual nematode.</title>
        <authorList>
            <person name="Fradin H."/>
            <person name="Zegar C."/>
            <person name="Gutwein M."/>
            <person name="Lucas J."/>
            <person name="Kovtun M."/>
            <person name="Corcoran D."/>
            <person name="Baugh L.R."/>
            <person name="Kiontke K."/>
            <person name="Gunsalus K."/>
            <person name="Fitch D.H."/>
            <person name="Piano F."/>
        </authorList>
    </citation>
    <scope>NUCLEOTIDE SEQUENCE [LARGE SCALE GENOMIC DNA]</scope>
    <source>
        <strain evidence="4">PF1309</strain>
    </source>
</reference>
<name>A0A2A2M108_9BILA</name>
<evidence type="ECO:0000256" key="1">
    <source>
        <dbReference type="SAM" id="MobiDB-lite"/>
    </source>
</evidence>
<dbReference type="OrthoDB" id="5824109at2759"/>
<evidence type="ECO:0000313" key="4">
    <source>
        <dbReference type="EMBL" id="PAV92146.1"/>
    </source>
</evidence>
<keyword evidence="5" id="KW-1185">Reference proteome</keyword>
<keyword evidence="2" id="KW-1133">Transmembrane helix</keyword>
<protein>
    <recommendedName>
        <fullName evidence="3">7TM GPCR serpentine receptor class x (Srx) domain-containing protein</fullName>
    </recommendedName>
</protein>
<evidence type="ECO:0000313" key="5">
    <source>
        <dbReference type="Proteomes" id="UP000218231"/>
    </source>
</evidence>
<dbReference type="PANTHER" id="PTHR23017">
    <property type="entry name" value="SERPENTINE RECEPTOR, CLASS X"/>
    <property type="match status" value="1"/>
</dbReference>
<dbReference type="Proteomes" id="UP000218231">
    <property type="component" value="Unassembled WGS sequence"/>
</dbReference>
<proteinExistence type="predicted"/>
<dbReference type="SUPFAM" id="SSF81321">
    <property type="entry name" value="Family A G protein-coupled receptor-like"/>
    <property type="match status" value="1"/>
</dbReference>
<dbReference type="EMBL" id="LIAE01006261">
    <property type="protein sequence ID" value="PAV92146.1"/>
    <property type="molecule type" value="Genomic_DNA"/>
</dbReference>
<comment type="caution">
    <text evidence="4">The sequence shown here is derived from an EMBL/GenBank/DDBJ whole genome shotgun (WGS) entry which is preliminary data.</text>
</comment>
<gene>
    <name evidence="4" type="ORF">WR25_15311</name>
</gene>
<organism evidence="4 5">
    <name type="scientific">Diploscapter pachys</name>
    <dbReference type="NCBI Taxonomy" id="2018661"/>
    <lineage>
        <taxon>Eukaryota</taxon>
        <taxon>Metazoa</taxon>
        <taxon>Ecdysozoa</taxon>
        <taxon>Nematoda</taxon>
        <taxon>Chromadorea</taxon>
        <taxon>Rhabditida</taxon>
        <taxon>Rhabditina</taxon>
        <taxon>Rhabditomorpha</taxon>
        <taxon>Rhabditoidea</taxon>
        <taxon>Rhabditidae</taxon>
        <taxon>Diploscapter</taxon>
    </lineage>
</organism>
<dbReference type="Pfam" id="PF10328">
    <property type="entry name" value="7TM_GPCR_Srx"/>
    <property type="match status" value="1"/>
</dbReference>
<accession>A0A2A2M108</accession>